<dbReference type="Pfam" id="PF14614">
    <property type="entry name" value="DUF4450"/>
    <property type="match status" value="1"/>
</dbReference>
<comment type="caution">
    <text evidence="1">The sequence shown here is derived from an EMBL/GenBank/DDBJ whole genome shotgun (WGS) entry which is preliminary data.</text>
</comment>
<organism evidence="1 2">
    <name type="scientific">Sphingobacterium corticibacterium</name>
    <dbReference type="NCBI Taxonomy" id="2484746"/>
    <lineage>
        <taxon>Bacteria</taxon>
        <taxon>Pseudomonadati</taxon>
        <taxon>Bacteroidota</taxon>
        <taxon>Sphingobacteriia</taxon>
        <taxon>Sphingobacteriales</taxon>
        <taxon>Sphingobacteriaceae</taxon>
        <taxon>Sphingobacterium</taxon>
    </lineage>
</organism>
<dbReference type="InterPro" id="IPR012341">
    <property type="entry name" value="6hp_glycosidase-like_sf"/>
</dbReference>
<reference evidence="1 2" key="1">
    <citation type="submission" date="2019-02" db="EMBL/GenBank/DDBJ databases">
        <authorList>
            <person name="Li Y."/>
        </authorList>
    </citation>
    <scope>NUCLEOTIDE SEQUENCE [LARGE SCALE GENOMIC DNA]</scope>
    <source>
        <strain evidence="1 2">30C10-4-7</strain>
    </source>
</reference>
<dbReference type="InterPro" id="IPR008928">
    <property type="entry name" value="6-hairpin_glycosidase_sf"/>
</dbReference>
<proteinExistence type="predicted"/>
<dbReference type="SUPFAM" id="SSF48208">
    <property type="entry name" value="Six-hairpin glycosidases"/>
    <property type="match status" value="1"/>
</dbReference>
<dbReference type="Proteomes" id="UP000292855">
    <property type="component" value="Unassembled WGS sequence"/>
</dbReference>
<dbReference type="AlphaFoldDB" id="A0A4Q6XK81"/>
<accession>A0A4Q6XK81</accession>
<evidence type="ECO:0000313" key="2">
    <source>
        <dbReference type="Proteomes" id="UP000292855"/>
    </source>
</evidence>
<dbReference type="EMBL" id="SGIT01000002">
    <property type="protein sequence ID" value="RZF59795.1"/>
    <property type="molecule type" value="Genomic_DNA"/>
</dbReference>
<dbReference type="GO" id="GO:0005975">
    <property type="term" value="P:carbohydrate metabolic process"/>
    <property type="evidence" value="ECO:0007669"/>
    <property type="project" value="InterPro"/>
</dbReference>
<dbReference type="OrthoDB" id="49490at2"/>
<name>A0A4Q6XK81_9SPHI</name>
<dbReference type="RefSeq" id="WP_130142377.1">
    <property type="nucleotide sequence ID" value="NZ_SGIT01000002.1"/>
</dbReference>
<evidence type="ECO:0000313" key="1">
    <source>
        <dbReference type="EMBL" id="RZF59795.1"/>
    </source>
</evidence>
<gene>
    <name evidence="1" type="ORF">EWE74_11635</name>
</gene>
<dbReference type="PANTHER" id="PTHR34987:SF4">
    <property type="entry name" value="ALPHA-L-RHAMNOSIDASE C-TERMINAL DOMAIN-CONTAINING PROTEIN"/>
    <property type="match status" value="1"/>
</dbReference>
<protein>
    <submittedName>
        <fullName evidence="1">DUF4450 domain-containing protein</fullName>
    </submittedName>
</protein>
<dbReference type="Gene3D" id="1.50.10.10">
    <property type="match status" value="1"/>
</dbReference>
<dbReference type="InterPro" id="IPR028028">
    <property type="entry name" value="DUF4450"/>
</dbReference>
<dbReference type="PANTHER" id="PTHR34987">
    <property type="entry name" value="C, PUTATIVE (AFU_ORTHOLOGUE AFUA_3G02880)-RELATED"/>
    <property type="match status" value="1"/>
</dbReference>
<sequence length="1193" mass="134693">MIIRLVAVLLLSGVCLFTGMAQSKHWQNHLRDLHYTEDNGDFLLVNGTYRFNRALYGNHKASRVEAGDLPEFALYMPGMAGNLQFVLENRGSFKKLIEAEHIETRYRPGSMVYKIQDELIGSGHLDITVLAQADEEGLIVKLDATGVAEGAKLHAIYGGASGRKFSRGGDIGADPESGFYLLPEYSVNNRYQFVQNSFELAYLDGKGKEEFVYGTFTATDQLQLSDATVLEDLAKLTQTGTNGHPIVYSSYTLQHKPIYIQVARGRLGKKIYSEEELVERYGRAEQARLQLTEWIKLKTPDRFLNTFGSALAVAADGVWESPTFLHGAVAWRMRLNAWRGAYSADALGWHDRAKEHFSSYANSQVLEPENAKVVMDTALHLARHIEEMGTSMFSSGYISRNPNNNTVAHHYDMNLVFFDQMFTHFDYTGDLTYLREMWPTIERHLDWERRNFKRGGLYDAYCAIWASDGLQYSGGGVAHTSAYNYRANKAAAKLAKLLGKDASVYEKEAAEIGKALRERLWLEKKGYFAEYQDALGQQLVHDKPGLWTIYHIADAYLLDEFDSYQNTRYIDNHLPHIPIKVEGQEHEDLYTLATTTWQPYTWSVNNVALAENLQGALAYWQSGRQDDAFRLWKSNIMESMYHGISPGNFQQLSHYDAFRGELYRDFADPIGVASRTLTEGLFGFHPKLLDNHVLIKPGFPEDWDFAEIELPAWSYAFRREAENLYYDIHTRYEQPVGLKMEVPLSFAFMNSVEVNGEPVDWSVKRSSINKPVLTFEAPAATDFVVKINGLGQLDFPDNALIEHPYTEELTLPLSTSVKLVDVYDPQQLITGQTEHTFSVVQKEHRGTFFVKLKQGNVTWWHAVNLSLTAPVGADTQMKEGTQYLHLRNHTEKQLAGRIEKAGFEQTVSFAPSAVTEIELPGNSLTKGTNIFQIEVAGTQIPVKHIQWAMQNGGTYRTQDLSTHYNARLSDIFKQRYLSPRPAVPTLQLPWQGIGNWCYPLVEPSIDDSGLMAARKKEEVNYLGIPFLIKGEAKNVLFVSQWDNYPTMQEVALTGKADKVYLLMAGSTNPMQSQMVNARVKVLYEDGEEAVLELKNPTNWWPIEQDYLDDNYAFEIPDAEIPYRISLKTGALYRGGELEKYTEIKGLNSRGVEGGAATLLDLPLDGSKNLKALQLIAETNDVVVGLIAATLLTK</sequence>
<keyword evidence="2" id="KW-1185">Reference proteome</keyword>